<dbReference type="Proteomes" id="UP000765509">
    <property type="component" value="Unassembled WGS sequence"/>
</dbReference>
<comment type="caution">
    <text evidence="1">The sequence shown here is derived from an EMBL/GenBank/DDBJ whole genome shotgun (WGS) entry which is preliminary data.</text>
</comment>
<sequence length="78" mass="8704">MYALDVVAAQSDHNSLQHLPLDEMNKSSALGGVLNSRPGLHSLFDQVQSCVIRDRPWLATPSSVFHPRYTFFHALKLA</sequence>
<accession>A0A9Q3GLJ1</accession>
<evidence type="ECO:0000313" key="1">
    <source>
        <dbReference type="EMBL" id="MBW0471941.1"/>
    </source>
</evidence>
<dbReference type="AlphaFoldDB" id="A0A9Q3GLJ1"/>
<proteinExistence type="predicted"/>
<keyword evidence="2" id="KW-1185">Reference proteome</keyword>
<organism evidence="1 2">
    <name type="scientific">Austropuccinia psidii MF-1</name>
    <dbReference type="NCBI Taxonomy" id="1389203"/>
    <lineage>
        <taxon>Eukaryota</taxon>
        <taxon>Fungi</taxon>
        <taxon>Dikarya</taxon>
        <taxon>Basidiomycota</taxon>
        <taxon>Pucciniomycotina</taxon>
        <taxon>Pucciniomycetes</taxon>
        <taxon>Pucciniales</taxon>
        <taxon>Sphaerophragmiaceae</taxon>
        <taxon>Austropuccinia</taxon>
    </lineage>
</organism>
<protein>
    <submittedName>
        <fullName evidence="1">Uncharacterized protein</fullName>
    </submittedName>
</protein>
<evidence type="ECO:0000313" key="2">
    <source>
        <dbReference type="Proteomes" id="UP000765509"/>
    </source>
</evidence>
<gene>
    <name evidence="1" type="ORF">O181_011656</name>
</gene>
<dbReference type="EMBL" id="AVOT02002915">
    <property type="protein sequence ID" value="MBW0471941.1"/>
    <property type="molecule type" value="Genomic_DNA"/>
</dbReference>
<name>A0A9Q3GLJ1_9BASI</name>
<reference evidence="1" key="1">
    <citation type="submission" date="2021-03" db="EMBL/GenBank/DDBJ databases">
        <title>Draft genome sequence of rust myrtle Austropuccinia psidii MF-1, a brazilian biotype.</title>
        <authorList>
            <person name="Quecine M.C."/>
            <person name="Pachon D.M.R."/>
            <person name="Bonatelli M.L."/>
            <person name="Correr F.H."/>
            <person name="Franceschini L.M."/>
            <person name="Leite T.F."/>
            <person name="Margarido G.R.A."/>
            <person name="Almeida C.A."/>
            <person name="Ferrarezi J.A."/>
            <person name="Labate C.A."/>
        </authorList>
    </citation>
    <scope>NUCLEOTIDE SEQUENCE</scope>
    <source>
        <strain evidence="1">MF-1</strain>
    </source>
</reference>